<keyword evidence="3" id="KW-1185">Reference proteome</keyword>
<feature type="transmembrane region" description="Helical" evidence="1">
    <location>
        <begin position="85"/>
        <end position="105"/>
    </location>
</feature>
<keyword evidence="1" id="KW-0472">Membrane</keyword>
<name>A0ABP8L3M9_9MICO</name>
<feature type="transmembrane region" description="Helical" evidence="1">
    <location>
        <begin position="137"/>
        <end position="161"/>
    </location>
</feature>
<keyword evidence="1" id="KW-1133">Transmembrane helix</keyword>
<comment type="caution">
    <text evidence="2">The sequence shown here is derived from an EMBL/GenBank/DDBJ whole genome shotgun (WGS) entry which is preliminary data.</text>
</comment>
<reference evidence="3" key="1">
    <citation type="journal article" date="2019" name="Int. J. Syst. Evol. Microbiol.">
        <title>The Global Catalogue of Microorganisms (GCM) 10K type strain sequencing project: providing services to taxonomists for standard genome sequencing and annotation.</title>
        <authorList>
            <consortium name="The Broad Institute Genomics Platform"/>
            <consortium name="The Broad Institute Genome Sequencing Center for Infectious Disease"/>
            <person name="Wu L."/>
            <person name="Ma J."/>
        </authorList>
    </citation>
    <scope>NUCLEOTIDE SEQUENCE [LARGE SCALE GENOMIC DNA]</scope>
    <source>
        <strain evidence="3">JCM 17810</strain>
    </source>
</reference>
<protein>
    <recommendedName>
        <fullName evidence="4">O-antigen ligase</fullName>
    </recommendedName>
</protein>
<accession>A0ABP8L3M9</accession>
<dbReference type="RefSeq" id="WP_345215723.1">
    <property type="nucleotide sequence ID" value="NZ_BAABGN010000006.1"/>
</dbReference>
<feature type="transmembrane region" description="Helical" evidence="1">
    <location>
        <begin position="326"/>
        <end position="349"/>
    </location>
</feature>
<feature type="transmembrane region" description="Helical" evidence="1">
    <location>
        <begin position="173"/>
        <end position="191"/>
    </location>
</feature>
<dbReference type="EMBL" id="BAABGN010000006">
    <property type="protein sequence ID" value="GAA4422099.1"/>
    <property type="molecule type" value="Genomic_DNA"/>
</dbReference>
<evidence type="ECO:0000256" key="1">
    <source>
        <dbReference type="SAM" id="Phobius"/>
    </source>
</evidence>
<evidence type="ECO:0000313" key="2">
    <source>
        <dbReference type="EMBL" id="GAA4422099.1"/>
    </source>
</evidence>
<keyword evidence="1" id="KW-0812">Transmembrane</keyword>
<feature type="transmembrane region" description="Helical" evidence="1">
    <location>
        <begin position="21"/>
        <end position="42"/>
    </location>
</feature>
<organism evidence="2 3">
    <name type="scientific">Georgenia halophila</name>
    <dbReference type="NCBI Taxonomy" id="620889"/>
    <lineage>
        <taxon>Bacteria</taxon>
        <taxon>Bacillati</taxon>
        <taxon>Actinomycetota</taxon>
        <taxon>Actinomycetes</taxon>
        <taxon>Micrococcales</taxon>
        <taxon>Bogoriellaceae</taxon>
        <taxon>Georgenia</taxon>
    </lineage>
</organism>
<gene>
    <name evidence="2" type="ORF">GCM10023169_16010</name>
</gene>
<feature type="transmembrane region" description="Helical" evidence="1">
    <location>
        <begin position="54"/>
        <end position="73"/>
    </location>
</feature>
<feature type="transmembrane region" description="Helical" evidence="1">
    <location>
        <begin position="111"/>
        <end position="130"/>
    </location>
</feature>
<evidence type="ECO:0008006" key="4">
    <source>
        <dbReference type="Google" id="ProtNLM"/>
    </source>
</evidence>
<sequence>MTQAQQLERTAVEPAAMVRAFTVKPFPLFFTYLLLLVASVPWRKGEYYSGGIDVVVVAKAALTTLAVVLALLMRRPPGSWARMRAAPVFWLGGYLLISVVGGIIHADGLPAIVLAGRLSLLAFSLVLITVSYRWYEVITALSSAMLVLAGFGALTGLGSLAETGRLYGGTPPLNANGICLMVSVPVIVLTWKAIRATASSLELAAIVPLLGVIWLTGSRTGLTVLMVLMTLLLVTARRVPSGVVGAAAVAGATLVFAAVLTPYVIAYVGRGDPAGLMTLNSRTVAWGAAVDYADTISQQLVGNGLALKEIPVTALYRDEQILDSSWVSALIQVGYAGSALLLLFVLVTLLHAFRLPRPERLLVGSMALLVTLISVLESGLFDTAPLFIVFFTMALLARRIEDRSSG</sequence>
<feature type="transmembrane region" description="Helical" evidence="1">
    <location>
        <begin position="198"/>
        <end position="215"/>
    </location>
</feature>
<proteinExistence type="predicted"/>
<dbReference type="Proteomes" id="UP001500622">
    <property type="component" value="Unassembled WGS sequence"/>
</dbReference>
<feature type="transmembrane region" description="Helical" evidence="1">
    <location>
        <begin position="243"/>
        <end position="268"/>
    </location>
</feature>
<evidence type="ECO:0000313" key="3">
    <source>
        <dbReference type="Proteomes" id="UP001500622"/>
    </source>
</evidence>